<organism evidence="1 2">
    <name type="scientific">Bifidobacterium adolescentis</name>
    <dbReference type="NCBI Taxonomy" id="1680"/>
    <lineage>
        <taxon>Bacteria</taxon>
        <taxon>Bacillati</taxon>
        <taxon>Actinomycetota</taxon>
        <taxon>Actinomycetes</taxon>
        <taxon>Bifidobacteriales</taxon>
        <taxon>Bifidobacteriaceae</taxon>
        <taxon>Bifidobacterium</taxon>
    </lineage>
</organism>
<reference evidence="1 2" key="1">
    <citation type="journal article" date="2016" name="Sci. Rep.">
        <title>Evaluation of genetic diversity among strains of the human gut commensal Bifidobacterium adolescentis.</title>
        <authorList>
            <person name="Duranti S."/>
            <person name="Milani C."/>
            <person name="Lugli G.A."/>
            <person name="Mancabelli L."/>
            <person name="Turroni F."/>
            <person name="Ferrario C."/>
            <person name="Mangifesta M."/>
            <person name="Viappiani A."/>
            <person name="Sanchez B."/>
            <person name="Margolles A."/>
            <person name="van Sinderen D."/>
            <person name="Ventura M."/>
        </authorList>
    </citation>
    <scope>NUCLEOTIDE SEQUENCE [LARGE SCALE GENOMIC DNA]</scope>
    <source>
        <strain evidence="1 2">AD2-8</strain>
    </source>
</reference>
<accession>A0A1X2Z8D2</accession>
<gene>
    <name evidence="1" type="ORF">AD0028_1981</name>
</gene>
<protein>
    <submittedName>
        <fullName evidence="1">Uncharacterized protein</fullName>
    </submittedName>
</protein>
<evidence type="ECO:0000313" key="2">
    <source>
        <dbReference type="Proteomes" id="UP000193664"/>
    </source>
</evidence>
<comment type="caution">
    <text evidence="1">The sequence shown here is derived from an EMBL/GenBank/DDBJ whole genome shotgun (WGS) entry which is preliminary data.</text>
</comment>
<dbReference type="RefSeq" id="WP_085408776.1">
    <property type="nucleotide sequence ID" value="NZ_LNKF01000017.1"/>
</dbReference>
<name>A0A1X2Z8D2_BIFAD</name>
<proteinExistence type="predicted"/>
<dbReference type="Proteomes" id="UP000193664">
    <property type="component" value="Unassembled WGS sequence"/>
</dbReference>
<evidence type="ECO:0000313" key="1">
    <source>
        <dbReference type="EMBL" id="OSG90665.1"/>
    </source>
</evidence>
<sequence length="140" mass="16452">MTTPHYIENSADAIRFVRDRPWYPLDESHVYEVPVSALETICMACWATLEDTRFAGNVIDDETLRGRYFELCNREDDEAVQKEWGRFSDDLWAYVDGMGLERQATWFIELNDPITIKGHYWVHDGVEYLDAAHTLPRFED</sequence>
<dbReference type="AlphaFoldDB" id="A0A1X2Z8D2"/>
<dbReference type="EMBL" id="LNKF01000017">
    <property type="protein sequence ID" value="OSG90665.1"/>
    <property type="molecule type" value="Genomic_DNA"/>
</dbReference>